<dbReference type="GO" id="GO:0000155">
    <property type="term" value="F:phosphorelay sensor kinase activity"/>
    <property type="evidence" value="ECO:0007669"/>
    <property type="project" value="InterPro"/>
</dbReference>
<dbReference type="CDD" id="cd16917">
    <property type="entry name" value="HATPase_UhpB-NarQ-NarX-like"/>
    <property type="match status" value="1"/>
</dbReference>
<dbReference type="RefSeq" id="WP_203925144.1">
    <property type="nucleotide sequence ID" value="NZ_BOPH01000001.1"/>
</dbReference>
<evidence type="ECO:0000313" key="13">
    <source>
        <dbReference type="Proteomes" id="UP000635606"/>
    </source>
</evidence>
<keyword evidence="8" id="KW-0902">Two-component regulatory system</keyword>
<evidence type="ECO:0000256" key="9">
    <source>
        <dbReference type="SAM" id="Phobius"/>
    </source>
</evidence>
<dbReference type="EC" id="2.7.13.3" evidence="2"/>
<keyword evidence="9" id="KW-0472">Membrane</keyword>
<evidence type="ECO:0000256" key="8">
    <source>
        <dbReference type="ARBA" id="ARBA00023012"/>
    </source>
</evidence>
<organism evidence="12 13">
    <name type="scientific">Virgisporangium ochraceum</name>
    <dbReference type="NCBI Taxonomy" id="65505"/>
    <lineage>
        <taxon>Bacteria</taxon>
        <taxon>Bacillati</taxon>
        <taxon>Actinomycetota</taxon>
        <taxon>Actinomycetes</taxon>
        <taxon>Micromonosporales</taxon>
        <taxon>Micromonosporaceae</taxon>
        <taxon>Virgisporangium</taxon>
    </lineage>
</organism>
<feature type="transmembrane region" description="Helical" evidence="9">
    <location>
        <begin position="98"/>
        <end position="121"/>
    </location>
</feature>
<keyword evidence="6 12" id="KW-0418">Kinase</keyword>
<accession>A0A8J3ZJZ2</accession>
<dbReference type="InterPro" id="IPR011712">
    <property type="entry name" value="Sig_transdc_His_kin_sub3_dim/P"/>
</dbReference>
<comment type="catalytic activity">
    <reaction evidence="1">
        <text>ATP + protein L-histidine = ADP + protein N-phospho-L-histidine.</text>
        <dbReference type="EC" id="2.7.13.3"/>
    </reaction>
</comment>
<feature type="domain" description="Putative sensor" evidence="11">
    <location>
        <begin position="10"/>
        <end position="186"/>
    </location>
</feature>
<comment type="caution">
    <text evidence="12">The sequence shown here is derived from an EMBL/GenBank/DDBJ whole genome shotgun (WGS) entry which is preliminary data.</text>
</comment>
<evidence type="ECO:0000259" key="11">
    <source>
        <dbReference type="Pfam" id="PF13796"/>
    </source>
</evidence>
<name>A0A8J3ZJZ2_9ACTN</name>
<dbReference type="SUPFAM" id="SSF55874">
    <property type="entry name" value="ATPase domain of HSP90 chaperone/DNA topoisomerase II/histidine kinase"/>
    <property type="match status" value="1"/>
</dbReference>
<dbReference type="InterPro" id="IPR036890">
    <property type="entry name" value="HATPase_C_sf"/>
</dbReference>
<dbReference type="Gene3D" id="1.20.5.1930">
    <property type="match status" value="1"/>
</dbReference>
<feature type="transmembrane region" description="Helical" evidence="9">
    <location>
        <begin position="7"/>
        <end position="27"/>
    </location>
</feature>
<keyword evidence="5" id="KW-0547">Nucleotide-binding</keyword>
<keyword evidence="4" id="KW-0808">Transferase</keyword>
<dbReference type="GO" id="GO:0016020">
    <property type="term" value="C:membrane"/>
    <property type="evidence" value="ECO:0007669"/>
    <property type="project" value="InterPro"/>
</dbReference>
<proteinExistence type="predicted"/>
<keyword evidence="13" id="KW-1185">Reference proteome</keyword>
<dbReference type="Proteomes" id="UP000635606">
    <property type="component" value="Unassembled WGS sequence"/>
</dbReference>
<keyword evidence="9" id="KW-0812">Transmembrane</keyword>
<dbReference type="Pfam" id="PF13796">
    <property type="entry name" value="Sensor"/>
    <property type="match status" value="1"/>
</dbReference>
<sequence>MKRARTLLWLATGVPVGAVLLVVWVGLLALGIAGLPVLVGLPILLAVPLLGIPAGAAERWRLRLAGITVDDPHGDPDRPGLFAWLGCRYREPATWRELAHLLAFSVFWPVDLLVLGCLLGLPLSLLTAPVTSALNGGEVKIVKAVLLSGQGAAWAAVPVGVLGLAAAAYLLGHYARLRAAPVRFLLGRGEHDVRELMRSRARLVGAFDAERRRIERDLHDGTQQRLVALGMTLGLARLAGPDELPALVAKAHDEAGQALTELQELIQGIHPRILTDRGLPAALASLADRMPVPVTVTADIDARLPAMIEACAYFVVSEALTNVVRHSGSSMACVDARIVDRRLFVAVEDDGVGGAVARLGGGLAGLADRVAAVGGRLLVDSPPGGPTVVRAGLPCG</sequence>
<feature type="transmembrane region" description="Helical" evidence="9">
    <location>
        <begin position="33"/>
        <end position="54"/>
    </location>
</feature>
<evidence type="ECO:0000256" key="7">
    <source>
        <dbReference type="ARBA" id="ARBA00022840"/>
    </source>
</evidence>
<dbReference type="PANTHER" id="PTHR24421">
    <property type="entry name" value="NITRATE/NITRITE SENSOR PROTEIN NARX-RELATED"/>
    <property type="match status" value="1"/>
</dbReference>
<dbReference type="Gene3D" id="3.30.565.10">
    <property type="entry name" value="Histidine kinase-like ATPase, C-terminal domain"/>
    <property type="match status" value="1"/>
</dbReference>
<dbReference type="AlphaFoldDB" id="A0A8J3ZJZ2"/>
<reference evidence="12" key="1">
    <citation type="submission" date="2021-01" db="EMBL/GenBank/DDBJ databases">
        <title>Whole genome shotgun sequence of Virgisporangium ochraceum NBRC 16418.</title>
        <authorList>
            <person name="Komaki H."/>
            <person name="Tamura T."/>
        </authorList>
    </citation>
    <scope>NUCLEOTIDE SEQUENCE</scope>
    <source>
        <strain evidence="12">NBRC 16418</strain>
    </source>
</reference>
<dbReference type="EMBL" id="BOPH01000001">
    <property type="protein sequence ID" value="GIJ65131.1"/>
    <property type="molecule type" value="Genomic_DNA"/>
</dbReference>
<feature type="transmembrane region" description="Helical" evidence="9">
    <location>
        <begin position="152"/>
        <end position="171"/>
    </location>
</feature>
<gene>
    <name evidence="12" type="ORF">Voc01_000480</name>
</gene>
<dbReference type="GO" id="GO:0046983">
    <property type="term" value="F:protein dimerization activity"/>
    <property type="evidence" value="ECO:0007669"/>
    <property type="project" value="InterPro"/>
</dbReference>
<protein>
    <recommendedName>
        <fullName evidence="2">histidine kinase</fullName>
        <ecNumber evidence="2">2.7.13.3</ecNumber>
    </recommendedName>
</protein>
<keyword evidence="7" id="KW-0067">ATP-binding</keyword>
<dbReference type="PANTHER" id="PTHR24421:SF10">
    <property type="entry name" value="NITRATE_NITRITE SENSOR PROTEIN NARQ"/>
    <property type="match status" value="1"/>
</dbReference>
<evidence type="ECO:0000256" key="3">
    <source>
        <dbReference type="ARBA" id="ARBA00022553"/>
    </source>
</evidence>
<evidence type="ECO:0000256" key="5">
    <source>
        <dbReference type="ARBA" id="ARBA00022741"/>
    </source>
</evidence>
<keyword evidence="3" id="KW-0597">Phosphoprotein</keyword>
<dbReference type="Pfam" id="PF07730">
    <property type="entry name" value="HisKA_3"/>
    <property type="match status" value="1"/>
</dbReference>
<evidence type="ECO:0000313" key="12">
    <source>
        <dbReference type="EMBL" id="GIJ65131.1"/>
    </source>
</evidence>
<evidence type="ECO:0000259" key="10">
    <source>
        <dbReference type="Pfam" id="PF07730"/>
    </source>
</evidence>
<feature type="domain" description="Signal transduction histidine kinase subgroup 3 dimerisation and phosphoacceptor" evidence="10">
    <location>
        <begin position="210"/>
        <end position="272"/>
    </location>
</feature>
<evidence type="ECO:0000256" key="2">
    <source>
        <dbReference type="ARBA" id="ARBA00012438"/>
    </source>
</evidence>
<dbReference type="InterPro" id="IPR050482">
    <property type="entry name" value="Sensor_HK_TwoCompSys"/>
</dbReference>
<dbReference type="InterPro" id="IPR025828">
    <property type="entry name" value="Put_sensor_dom"/>
</dbReference>
<dbReference type="GO" id="GO:0005524">
    <property type="term" value="F:ATP binding"/>
    <property type="evidence" value="ECO:0007669"/>
    <property type="project" value="UniProtKB-KW"/>
</dbReference>
<evidence type="ECO:0000256" key="6">
    <source>
        <dbReference type="ARBA" id="ARBA00022777"/>
    </source>
</evidence>
<keyword evidence="9" id="KW-1133">Transmembrane helix</keyword>
<evidence type="ECO:0000256" key="1">
    <source>
        <dbReference type="ARBA" id="ARBA00000085"/>
    </source>
</evidence>
<evidence type="ECO:0000256" key="4">
    <source>
        <dbReference type="ARBA" id="ARBA00022679"/>
    </source>
</evidence>